<dbReference type="InterPro" id="IPR036770">
    <property type="entry name" value="Ankyrin_rpt-contain_sf"/>
</dbReference>
<evidence type="ECO:0000256" key="1">
    <source>
        <dbReference type="ARBA" id="ARBA00022737"/>
    </source>
</evidence>
<accession>A0A2J6S5Q0</accession>
<dbReference type="EMBL" id="KZ613939">
    <property type="protein sequence ID" value="PMD46093.1"/>
    <property type="molecule type" value="Genomic_DNA"/>
</dbReference>
<keyword evidence="6" id="KW-1185">Reference proteome</keyword>
<dbReference type="Pfam" id="PF12796">
    <property type="entry name" value="Ank_2"/>
    <property type="match status" value="1"/>
</dbReference>
<feature type="coiled-coil region" evidence="4">
    <location>
        <begin position="87"/>
        <end position="114"/>
    </location>
</feature>
<feature type="repeat" description="ANK" evidence="3">
    <location>
        <begin position="413"/>
        <end position="441"/>
    </location>
</feature>
<protein>
    <submittedName>
        <fullName evidence="5">Uncharacterized protein</fullName>
    </submittedName>
</protein>
<evidence type="ECO:0000256" key="2">
    <source>
        <dbReference type="ARBA" id="ARBA00023043"/>
    </source>
</evidence>
<evidence type="ECO:0000256" key="4">
    <source>
        <dbReference type="SAM" id="Coils"/>
    </source>
</evidence>
<dbReference type="SMART" id="SM00248">
    <property type="entry name" value="ANK"/>
    <property type="match status" value="3"/>
</dbReference>
<dbReference type="InterPro" id="IPR002110">
    <property type="entry name" value="Ankyrin_rpt"/>
</dbReference>
<sequence>MPGVKMCPVCRGSKQKCMPVDRIWIAGGRQDKCERCTLFNHLCGPHEYPPIRSRVARGCSGRASQSSSNSSSIDVTAASLPQQIDALDGLLEIKQELQRRLRTLEMQIEATMKLQVALDFPIPSIQRNENIHAEVFSSRNANARILTLMPAQAEALADRLADWGEIEIAEAAYTRILDAYRAFRKLDIKAFHETKSLLKKLADMLRNSGDLIRAENLVWEALSLRDIPGKALPSDLDLLKSLASSLPSTCEYISKSIQTTFDGVIPPHLSSPFPPLQCMMQSPFASAVSDSPFYRGEFPANSRTQDAPPILGGMDTVMDFLRVLPLETLDARDIYGQSPLFLASSLRMEGLGRGILRRFEEVPDQCIQHRLNNRDFFGQTVLGASILGGCSLQYVSFLIDAGAQVDPDTLRDLPFTPLQAAAMSGSLDIVCLLLDKGAEINRVFPGNPTPLTLAEQAEHAEVVQTLISSGGHSSPAIGLSWSPG</sequence>
<keyword evidence="2 3" id="KW-0040">ANK repeat</keyword>
<dbReference type="SUPFAM" id="SSF48403">
    <property type="entry name" value="Ankyrin repeat"/>
    <property type="match status" value="1"/>
</dbReference>
<evidence type="ECO:0000313" key="5">
    <source>
        <dbReference type="EMBL" id="PMD46093.1"/>
    </source>
</evidence>
<dbReference type="PROSITE" id="PS50297">
    <property type="entry name" value="ANK_REP_REGION"/>
    <property type="match status" value="1"/>
</dbReference>
<name>A0A2J6S5Q0_HYAVF</name>
<dbReference type="OrthoDB" id="539213at2759"/>
<proteinExistence type="predicted"/>
<dbReference type="Gene3D" id="1.25.40.20">
    <property type="entry name" value="Ankyrin repeat-containing domain"/>
    <property type="match status" value="1"/>
</dbReference>
<organism evidence="5 6">
    <name type="scientific">Hyaloscypha variabilis (strain UAMH 11265 / GT02V1 / F)</name>
    <name type="common">Meliniomyces variabilis</name>
    <dbReference type="NCBI Taxonomy" id="1149755"/>
    <lineage>
        <taxon>Eukaryota</taxon>
        <taxon>Fungi</taxon>
        <taxon>Dikarya</taxon>
        <taxon>Ascomycota</taxon>
        <taxon>Pezizomycotina</taxon>
        <taxon>Leotiomycetes</taxon>
        <taxon>Helotiales</taxon>
        <taxon>Hyaloscyphaceae</taxon>
        <taxon>Hyaloscypha</taxon>
        <taxon>Hyaloscypha variabilis</taxon>
    </lineage>
</organism>
<dbReference type="STRING" id="1149755.A0A2J6S5Q0"/>
<evidence type="ECO:0000256" key="3">
    <source>
        <dbReference type="PROSITE-ProRule" id="PRU00023"/>
    </source>
</evidence>
<dbReference type="AlphaFoldDB" id="A0A2J6S5Q0"/>
<dbReference type="PROSITE" id="PS50088">
    <property type="entry name" value="ANK_REPEAT"/>
    <property type="match status" value="1"/>
</dbReference>
<gene>
    <name evidence="5" type="ORF">L207DRAFT_523528</name>
</gene>
<dbReference type="PANTHER" id="PTHR24171">
    <property type="entry name" value="ANKYRIN REPEAT DOMAIN-CONTAINING PROTEIN 39-RELATED"/>
    <property type="match status" value="1"/>
</dbReference>
<dbReference type="Proteomes" id="UP000235786">
    <property type="component" value="Unassembled WGS sequence"/>
</dbReference>
<keyword evidence="4" id="KW-0175">Coiled coil</keyword>
<reference evidence="5 6" key="1">
    <citation type="submission" date="2016-04" db="EMBL/GenBank/DDBJ databases">
        <title>A degradative enzymes factory behind the ericoid mycorrhizal symbiosis.</title>
        <authorList>
            <consortium name="DOE Joint Genome Institute"/>
            <person name="Martino E."/>
            <person name="Morin E."/>
            <person name="Grelet G."/>
            <person name="Kuo A."/>
            <person name="Kohler A."/>
            <person name="Daghino S."/>
            <person name="Barry K."/>
            <person name="Choi C."/>
            <person name="Cichocki N."/>
            <person name="Clum A."/>
            <person name="Copeland A."/>
            <person name="Hainaut M."/>
            <person name="Haridas S."/>
            <person name="Labutti K."/>
            <person name="Lindquist E."/>
            <person name="Lipzen A."/>
            <person name="Khouja H.-R."/>
            <person name="Murat C."/>
            <person name="Ohm R."/>
            <person name="Olson A."/>
            <person name="Spatafora J."/>
            <person name="Veneault-Fourrey C."/>
            <person name="Henrissat B."/>
            <person name="Grigoriev I."/>
            <person name="Martin F."/>
            <person name="Perotto S."/>
        </authorList>
    </citation>
    <scope>NUCLEOTIDE SEQUENCE [LARGE SCALE GENOMIC DNA]</scope>
    <source>
        <strain evidence="5 6">F</strain>
    </source>
</reference>
<keyword evidence="1" id="KW-0677">Repeat</keyword>
<evidence type="ECO:0000313" key="6">
    <source>
        <dbReference type="Proteomes" id="UP000235786"/>
    </source>
</evidence>